<dbReference type="RefSeq" id="WP_086381411.1">
    <property type="nucleotide sequence ID" value="NZ_NBTY01000066.1"/>
</dbReference>
<evidence type="ECO:0000256" key="1">
    <source>
        <dbReference type="ARBA" id="ARBA00004141"/>
    </source>
</evidence>
<gene>
    <name evidence="9" type="ORF">PAMC26510_12415</name>
</gene>
<dbReference type="Proteomes" id="UP000194546">
    <property type="component" value="Unassembled WGS sequence"/>
</dbReference>
<proteinExistence type="inferred from homology"/>
<protein>
    <submittedName>
        <fullName evidence="9">Undecaprenyl-phosphate galactosephosphotransferase</fullName>
    </submittedName>
</protein>
<evidence type="ECO:0000256" key="3">
    <source>
        <dbReference type="ARBA" id="ARBA00022679"/>
    </source>
</evidence>
<organism evidence="9 10">
    <name type="scientific">Caballeronia sordidicola</name>
    <name type="common">Burkholderia sordidicola</name>
    <dbReference type="NCBI Taxonomy" id="196367"/>
    <lineage>
        <taxon>Bacteria</taxon>
        <taxon>Pseudomonadati</taxon>
        <taxon>Pseudomonadota</taxon>
        <taxon>Betaproteobacteria</taxon>
        <taxon>Burkholderiales</taxon>
        <taxon>Burkholderiaceae</taxon>
        <taxon>Caballeronia</taxon>
    </lineage>
</organism>
<dbReference type="InterPro" id="IPR017473">
    <property type="entry name" value="Undecaprenyl-P_gluc_Ptfrase"/>
</dbReference>
<keyword evidence="3 9" id="KW-0808">Transferase</keyword>
<comment type="subcellular location">
    <subcellularLocation>
        <location evidence="1">Membrane</location>
        <topology evidence="1">Multi-pass membrane protein</topology>
    </subcellularLocation>
</comment>
<dbReference type="InterPro" id="IPR003362">
    <property type="entry name" value="Bact_transf"/>
</dbReference>
<dbReference type="PANTHER" id="PTHR30576:SF0">
    <property type="entry name" value="UNDECAPRENYL-PHOSPHATE N-ACETYLGALACTOSAMINYL 1-PHOSPHATE TRANSFERASE-RELATED"/>
    <property type="match status" value="1"/>
</dbReference>
<evidence type="ECO:0000259" key="8">
    <source>
        <dbReference type="Pfam" id="PF02397"/>
    </source>
</evidence>
<dbReference type="AlphaFoldDB" id="A0A242MWW9"/>
<dbReference type="Pfam" id="PF02397">
    <property type="entry name" value="Bac_transf"/>
    <property type="match status" value="1"/>
</dbReference>
<feature type="transmembrane region" description="Helical" evidence="7">
    <location>
        <begin position="20"/>
        <end position="41"/>
    </location>
</feature>
<feature type="transmembrane region" description="Helical" evidence="7">
    <location>
        <begin position="286"/>
        <end position="306"/>
    </location>
</feature>
<keyword evidence="4 7" id="KW-0812">Transmembrane</keyword>
<sequence length="471" mass="52086">MRTVADIRRSAAALELQDVLARLLDVTLIVLGAAAASLYGFGEAQQIAVNWTFVAFAVACALLLFPVFGVYRSWRGRSKLRLAGQISIAWIVVQACAVALMFGLHEIAMVSRLWSAVWTIVTLAALVMSRFIVHTIRSRMRAAGYDLRTVGVIGMGAHGEKVVARIGASPTSGFRAVVNFVLQPTVELDAPGVASCSTIGDFASYVRENNVREVWVALPMSEEKMLREILGEFSGDLVNIRFIPDVQNLAMFDGEMVELMGAPAINLVASPLSGAALLQKAIFDRLFAICALVAISPLMLLIAIAIKVSSKGPVFFRQTRKGANGQTFRIFKFRTMREHAETAGVVQQATRNDPRITPVGSFLRRTSLDELPQFLNVLRGEMSVVGPRPHATAHDDLYQKIVDGYIHRYRIKPGITGWAQVNGFRGETDRIEKMQGRVEYDLYYLRNWSMKLDIRIVIATVMKGLVHRNAY</sequence>
<keyword evidence="5 7" id="KW-1133">Transmembrane helix</keyword>
<evidence type="ECO:0000256" key="4">
    <source>
        <dbReference type="ARBA" id="ARBA00022692"/>
    </source>
</evidence>
<dbReference type="NCBIfam" id="TIGR03025">
    <property type="entry name" value="EPS_sugtrans"/>
    <property type="match status" value="1"/>
</dbReference>
<feature type="domain" description="Bacterial sugar transferase" evidence="8">
    <location>
        <begin position="280"/>
        <end position="464"/>
    </location>
</feature>
<evidence type="ECO:0000256" key="6">
    <source>
        <dbReference type="ARBA" id="ARBA00023136"/>
    </source>
</evidence>
<feature type="transmembrane region" description="Helical" evidence="7">
    <location>
        <begin position="116"/>
        <end position="133"/>
    </location>
</feature>
<name>A0A242MWW9_CABSO</name>
<comment type="similarity">
    <text evidence="2">Belongs to the bacterial sugar transferase family.</text>
</comment>
<evidence type="ECO:0000256" key="2">
    <source>
        <dbReference type="ARBA" id="ARBA00006464"/>
    </source>
</evidence>
<dbReference type="EMBL" id="NBTY01000066">
    <property type="protein sequence ID" value="OTP75939.1"/>
    <property type="molecule type" value="Genomic_DNA"/>
</dbReference>
<dbReference type="NCBIfam" id="TIGR03023">
    <property type="entry name" value="WcaJ_sugtrans"/>
    <property type="match status" value="1"/>
</dbReference>
<dbReference type="PANTHER" id="PTHR30576">
    <property type="entry name" value="COLANIC BIOSYNTHESIS UDP-GLUCOSE LIPID CARRIER TRANSFERASE"/>
    <property type="match status" value="1"/>
</dbReference>
<reference evidence="9 10" key="1">
    <citation type="submission" date="2017-03" db="EMBL/GenBank/DDBJ databases">
        <title>Genome analysis of strain PAMC 26510.</title>
        <authorList>
            <person name="Oh H.-M."/>
            <person name="Yang J.-A."/>
        </authorList>
    </citation>
    <scope>NUCLEOTIDE SEQUENCE [LARGE SCALE GENOMIC DNA]</scope>
    <source>
        <strain evidence="9 10">PAMC 26510</strain>
    </source>
</reference>
<feature type="transmembrane region" description="Helical" evidence="7">
    <location>
        <begin position="82"/>
        <end position="104"/>
    </location>
</feature>
<comment type="caution">
    <text evidence="9">The sequence shown here is derived from an EMBL/GenBank/DDBJ whole genome shotgun (WGS) entry which is preliminary data.</text>
</comment>
<dbReference type="GO" id="GO:0016020">
    <property type="term" value="C:membrane"/>
    <property type="evidence" value="ECO:0007669"/>
    <property type="project" value="UniProtKB-SubCell"/>
</dbReference>
<dbReference type="GO" id="GO:0016780">
    <property type="term" value="F:phosphotransferase activity, for other substituted phosphate groups"/>
    <property type="evidence" value="ECO:0007669"/>
    <property type="project" value="TreeGrafter"/>
</dbReference>
<dbReference type="InterPro" id="IPR017475">
    <property type="entry name" value="EPS_sugar_tfrase"/>
</dbReference>
<keyword evidence="6 7" id="KW-0472">Membrane</keyword>
<evidence type="ECO:0000256" key="7">
    <source>
        <dbReference type="SAM" id="Phobius"/>
    </source>
</evidence>
<evidence type="ECO:0000313" key="9">
    <source>
        <dbReference type="EMBL" id="OTP75939.1"/>
    </source>
</evidence>
<evidence type="ECO:0000313" key="10">
    <source>
        <dbReference type="Proteomes" id="UP000194546"/>
    </source>
</evidence>
<dbReference type="Gene3D" id="3.40.50.720">
    <property type="entry name" value="NAD(P)-binding Rossmann-like Domain"/>
    <property type="match status" value="1"/>
</dbReference>
<dbReference type="Pfam" id="PF13727">
    <property type="entry name" value="CoA_binding_3"/>
    <property type="match status" value="1"/>
</dbReference>
<evidence type="ECO:0000256" key="5">
    <source>
        <dbReference type="ARBA" id="ARBA00022989"/>
    </source>
</evidence>
<feature type="transmembrane region" description="Helical" evidence="7">
    <location>
        <begin position="47"/>
        <end position="70"/>
    </location>
</feature>
<accession>A0A242MWW9</accession>